<proteinExistence type="predicted"/>
<dbReference type="Pfam" id="PF00240">
    <property type="entry name" value="ubiquitin"/>
    <property type="match status" value="1"/>
</dbReference>
<dbReference type="InterPro" id="IPR000626">
    <property type="entry name" value="Ubiquitin-like_dom"/>
</dbReference>
<dbReference type="PANTHER" id="PTHR10621:SF38">
    <property type="entry name" value="UBIQUITIN DOMAIN-CONTAINING PROTEIN 7SL RNA1-RELATED"/>
    <property type="match status" value="1"/>
</dbReference>
<evidence type="ECO:0000313" key="2">
    <source>
        <dbReference type="EMBL" id="KCW76415.1"/>
    </source>
</evidence>
<dbReference type="Gramene" id="KCW76415">
    <property type="protein sequence ID" value="KCW76415"/>
    <property type="gene ID" value="EUGRSUZ_D00805"/>
</dbReference>
<reference evidence="2" key="1">
    <citation type="submission" date="2013-07" db="EMBL/GenBank/DDBJ databases">
        <title>The genome of Eucalyptus grandis.</title>
        <authorList>
            <person name="Schmutz J."/>
            <person name="Hayes R."/>
            <person name="Myburg A."/>
            <person name="Tuskan G."/>
            <person name="Grattapaglia D."/>
            <person name="Rokhsar D.S."/>
        </authorList>
    </citation>
    <scope>NUCLEOTIDE SEQUENCE</scope>
    <source>
        <tissue evidence="2">Leaf extractions</tissue>
    </source>
</reference>
<dbReference type="GO" id="GO:0005829">
    <property type="term" value="C:cytosol"/>
    <property type="evidence" value="ECO:0000318"/>
    <property type="project" value="GO_Central"/>
</dbReference>
<dbReference type="InParanoid" id="A0A059CER5"/>
<dbReference type="GO" id="GO:0005654">
    <property type="term" value="C:nucleoplasm"/>
    <property type="evidence" value="ECO:0000318"/>
    <property type="project" value="GO_Central"/>
</dbReference>
<dbReference type="FunCoup" id="A0A059CER5">
    <property type="interactions" value="2"/>
</dbReference>
<accession>A0A059CER5</accession>
<dbReference type="STRING" id="71139.A0A059CER5"/>
<feature type="domain" description="Ubiquitin-like" evidence="1">
    <location>
        <begin position="1"/>
        <end position="56"/>
    </location>
</feature>
<dbReference type="GO" id="GO:0031593">
    <property type="term" value="F:polyubiquitin modification-dependent protein binding"/>
    <property type="evidence" value="ECO:0000318"/>
    <property type="project" value="GO_Central"/>
</dbReference>
<dbReference type="GO" id="GO:0043130">
    <property type="term" value="F:ubiquitin binding"/>
    <property type="evidence" value="ECO:0000318"/>
    <property type="project" value="GO_Central"/>
</dbReference>
<gene>
    <name evidence="2" type="ORF">EUGRSUZ_D00805</name>
</gene>
<dbReference type="InterPro" id="IPR029071">
    <property type="entry name" value="Ubiquitin-like_domsf"/>
</dbReference>
<dbReference type="AlphaFoldDB" id="A0A059CER5"/>
<dbReference type="GO" id="GO:0043161">
    <property type="term" value="P:proteasome-mediated ubiquitin-dependent protein catabolic process"/>
    <property type="evidence" value="ECO:0000318"/>
    <property type="project" value="GO_Central"/>
</dbReference>
<organism evidence="2">
    <name type="scientific">Eucalyptus grandis</name>
    <name type="common">Flooded gum</name>
    <dbReference type="NCBI Taxonomy" id="71139"/>
    <lineage>
        <taxon>Eukaryota</taxon>
        <taxon>Viridiplantae</taxon>
        <taxon>Streptophyta</taxon>
        <taxon>Embryophyta</taxon>
        <taxon>Tracheophyta</taxon>
        <taxon>Spermatophyta</taxon>
        <taxon>Magnoliopsida</taxon>
        <taxon>eudicotyledons</taxon>
        <taxon>Gunneridae</taxon>
        <taxon>Pentapetalae</taxon>
        <taxon>rosids</taxon>
        <taxon>malvids</taxon>
        <taxon>Myrtales</taxon>
        <taxon>Myrtaceae</taxon>
        <taxon>Myrtoideae</taxon>
        <taxon>Eucalypteae</taxon>
        <taxon>Eucalyptus</taxon>
    </lineage>
</organism>
<dbReference type="PANTHER" id="PTHR10621">
    <property type="entry name" value="UV EXCISION REPAIR PROTEIN RAD23"/>
    <property type="match status" value="1"/>
</dbReference>
<sequence>MDVFFGPQEGSPFRIQIGFHDTVLEIKEKIEKHQEIPIYRQTFVFNDEALDNSSMLRAATSSSCPVIGRCPLKRVKLYAYGTKFEDDHRTCDYELQDNSSVDVHVKPLKFMVMVLLWKANLKVAV</sequence>
<name>A0A059CER5_EUCGR</name>
<dbReference type="PROSITE" id="PS50053">
    <property type="entry name" value="UBIQUITIN_2"/>
    <property type="match status" value="1"/>
</dbReference>
<dbReference type="SUPFAM" id="SSF54236">
    <property type="entry name" value="Ubiquitin-like"/>
    <property type="match status" value="1"/>
</dbReference>
<evidence type="ECO:0000259" key="1">
    <source>
        <dbReference type="PROSITE" id="PS50053"/>
    </source>
</evidence>
<protein>
    <recommendedName>
        <fullName evidence="1">Ubiquitin-like domain-containing protein</fullName>
    </recommendedName>
</protein>
<dbReference type="EMBL" id="KK198756">
    <property type="protein sequence ID" value="KCW76415.1"/>
    <property type="molecule type" value="Genomic_DNA"/>
</dbReference>
<dbReference type="GO" id="GO:0070628">
    <property type="term" value="F:proteasome binding"/>
    <property type="evidence" value="ECO:0000318"/>
    <property type="project" value="GO_Central"/>
</dbReference>
<dbReference type="Gene3D" id="3.10.20.90">
    <property type="entry name" value="Phosphatidylinositol 3-kinase Catalytic Subunit, Chain A, domain 1"/>
    <property type="match status" value="1"/>
</dbReference>